<accession>A0A388TGJ5</accession>
<gene>
    <name evidence="2" type="ORF">NO2_0422</name>
</gene>
<proteinExistence type="predicted"/>
<dbReference type="AlphaFoldDB" id="A0A388TGJ5"/>
<reference evidence="2 3" key="1">
    <citation type="journal article" date="2019" name="ISME J.">
        <title>Genome analyses of uncultured TG2/ZB3 bacteria in 'Margulisbacteria' specifically attached to ectosymbiotic spirochetes of protists in the termite gut.</title>
        <authorList>
            <person name="Utami Y.D."/>
            <person name="Kuwahara H."/>
            <person name="Igai K."/>
            <person name="Murakami T."/>
            <person name="Sugaya K."/>
            <person name="Morikawa T."/>
            <person name="Nagura Y."/>
            <person name="Yuki M."/>
            <person name="Deevong P."/>
            <person name="Inoue T."/>
            <person name="Kihara K."/>
            <person name="Lo N."/>
            <person name="Yamada A."/>
            <person name="Ohkuma M."/>
            <person name="Hongoh Y."/>
        </authorList>
    </citation>
    <scope>NUCLEOTIDE SEQUENCE [LARGE SCALE GENOMIC DNA]</scope>
    <source>
        <strain evidence="2">NkOx7-02</strain>
    </source>
</reference>
<feature type="transmembrane region" description="Helical" evidence="1">
    <location>
        <begin position="92"/>
        <end position="109"/>
    </location>
</feature>
<sequence length="114" mass="13204">MSKNPKGVDNFEPLKEIQSTLDKIVHPDQFAKVFCNAARTQSSIKDCLSETIRDTLLKDKKFDKYFEDAAKKVIKEDRYYFWVNLSRGFEKIFLVVLGAVITFVFNLFSKKLGV</sequence>
<evidence type="ECO:0000313" key="3">
    <source>
        <dbReference type="Proteomes" id="UP000275925"/>
    </source>
</evidence>
<name>A0A388TGJ5_9BACT</name>
<evidence type="ECO:0000256" key="1">
    <source>
        <dbReference type="SAM" id="Phobius"/>
    </source>
</evidence>
<organism evidence="2 3">
    <name type="scientific">Candidatus Termititenax persephonae</name>
    <dbReference type="NCBI Taxonomy" id="2218525"/>
    <lineage>
        <taxon>Bacteria</taxon>
        <taxon>Bacillati</taxon>
        <taxon>Candidatus Margulisiibacteriota</taxon>
        <taxon>Candidatus Termititenacia</taxon>
        <taxon>Candidatus Termititenacales</taxon>
        <taxon>Candidatus Termititenacaceae</taxon>
        <taxon>Candidatus Termititenax</taxon>
    </lineage>
</organism>
<dbReference type="Proteomes" id="UP000275925">
    <property type="component" value="Unassembled WGS sequence"/>
</dbReference>
<protein>
    <submittedName>
        <fullName evidence="2">Uncharacterized protein</fullName>
    </submittedName>
</protein>
<evidence type="ECO:0000313" key="2">
    <source>
        <dbReference type="EMBL" id="GBR75786.1"/>
    </source>
</evidence>
<keyword evidence="1" id="KW-0472">Membrane</keyword>
<comment type="caution">
    <text evidence="2">The sequence shown here is derived from an EMBL/GenBank/DDBJ whole genome shotgun (WGS) entry which is preliminary data.</text>
</comment>
<dbReference type="EMBL" id="BGZO01000007">
    <property type="protein sequence ID" value="GBR75786.1"/>
    <property type="molecule type" value="Genomic_DNA"/>
</dbReference>
<keyword evidence="3" id="KW-1185">Reference proteome</keyword>
<keyword evidence="1" id="KW-0812">Transmembrane</keyword>
<keyword evidence="1" id="KW-1133">Transmembrane helix</keyword>